<evidence type="ECO:0000313" key="4">
    <source>
        <dbReference type="Proteomes" id="UP001152797"/>
    </source>
</evidence>
<evidence type="ECO:0000313" key="3">
    <source>
        <dbReference type="EMBL" id="CAL4804402.1"/>
    </source>
</evidence>
<evidence type="ECO:0000313" key="2">
    <source>
        <dbReference type="EMBL" id="CAI4017090.1"/>
    </source>
</evidence>
<evidence type="ECO:0000256" key="1">
    <source>
        <dbReference type="SAM" id="MobiDB-lite"/>
    </source>
</evidence>
<gene>
    <name evidence="2" type="ORF">C1SCF055_LOCUS41764</name>
</gene>
<proteinExistence type="predicted"/>
<keyword evidence="4" id="KW-1185">Reference proteome</keyword>
<reference evidence="2" key="1">
    <citation type="submission" date="2022-10" db="EMBL/GenBank/DDBJ databases">
        <authorList>
            <person name="Chen Y."/>
            <person name="Dougan E. K."/>
            <person name="Chan C."/>
            <person name="Rhodes N."/>
            <person name="Thang M."/>
        </authorList>
    </citation>
    <scope>NUCLEOTIDE SEQUENCE</scope>
</reference>
<reference evidence="3 4" key="2">
    <citation type="submission" date="2024-05" db="EMBL/GenBank/DDBJ databases">
        <authorList>
            <person name="Chen Y."/>
            <person name="Shah S."/>
            <person name="Dougan E. K."/>
            <person name="Thang M."/>
            <person name="Chan C."/>
        </authorList>
    </citation>
    <scope>NUCLEOTIDE SEQUENCE [LARGE SCALE GENOMIC DNA]</scope>
</reference>
<dbReference type="EMBL" id="CAMXCT030006620">
    <property type="protein sequence ID" value="CAL4804402.1"/>
    <property type="molecule type" value="Genomic_DNA"/>
</dbReference>
<sequence length="189" mass="21554">MRRQLLHNLLEDNAPPEVDVGLGMPKMQKTQRLATFFVGDQQREHDVFPMSSRLAQERNTSLLRKHTFLASSFQEKQVVCAINMRERYPGMRTKRCCEEPTESSCLACCQDHFAYRGDKCIEVCNTMCSFGWDKSNHKVPQCPEKLGSESGGAEEWYAEDPMKDRPRPAVPDKKADEAKKAQKALELGL</sequence>
<accession>A0A9P1DVI6</accession>
<dbReference type="Proteomes" id="UP001152797">
    <property type="component" value="Unassembled WGS sequence"/>
</dbReference>
<feature type="compositionally biased region" description="Basic and acidic residues" evidence="1">
    <location>
        <begin position="160"/>
        <end position="180"/>
    </location>
</feature>
<comment type="caution">
    <text evidence="2">The sequence shown here is derived from an EMBL/GenBank/DDBJ whole genome shotgun (WGS) entry which is preliminary data.</text>
</comment>
<name>A0A9P1DVI6_9DINO</name>
<dbReference type="EMBL" id="CAMXCT010006620">
    <property type="protein sequence ID" value="CAI4017090.1"/>
    <property type="molecule type" value="Genomic_DNA"/>
</dbReference>
<feature type="region of interest" description="Disordered" evidence="1">
    <location>
        <begin position="143"/>
        <end position="189"/>
    </location>
</feature>
<organism evidence="2">
    <name type="scientific">Cladocopium goreaui</name>
    <dbReference type="NCBI Taxonomy" id="2562237"/>
    <lineage>
        <taxon>Eukaryota</taxon>
        <taxon>Sar</taxon>
        <taxon>Alveolata</taxon>
        <taxon>Dinophyceae</taxon>
        <taxon>Suessiales</taxon>
        <taxon>Symbiodiniaceae</taxon>
        <taxon>Cladocopium</taxon>
    </lineage>
</organism>
<dbReference type="OrthoDB" id="435342at2759"/>
<dbReference type="AlphaFoldDB" id="A0A9P1DVI6"/>
<protein>
    <submittedName>
        <fullName evidence="3">Uncharacterized protein F23F12.8</fullName>
    </submittedName>
</protein>
<dbReference type="EMBL" id="CAMXCT020006620">
    <property type="protein sequence ID" value="CAL1170465.1"/>
    <property type="molecule type" value="Genomic_DNA"/>
</dbReference>